<protein>
    <submittedName>
        <fullName evidence="2">Uncharacterized protein</fullName>
    </submittedName>
</protein>
<feature type="region of interest" description="Disordered" evidence="1">
    <location>
        <begin position="169"/>
        <end position="341"/>
    </location>
</feature>
<accession>A0A154PMN6</accession>
<feature type="compositionally biased region" description="Basic and acidic residues" evidence="1">
    <location>
        <begin position="372"/>
        <end position="397"/>
    </location>
</feature>
<feature type="region of interest" description="Disordered" evidence="1">
    <location>
        <begin position="123"/>
        <end position="147"/>
    </location>
</feature>
<proteinExistence type="predicted"/>
<reference evidence="2 3" key="1">
    <citation type="submission" date="2015-07" db="EMBL/GenBank/DDBJ databases">
        <title>The genome of Dufourea novaeangliae.</title>
        <authorList>
            <person name="Pan H."/>
            <person name="Kapheim K."/>
        </authorList>
    </citation>
    <scope>NUCLEOTIDE SEQUENCE [LARGE SCALE GENOMIC DNA]</scope>
    <source>
        <strain evidence="2">0120121106</strain>
        <tissue evidence="2">Whole body</tissue>
    </source>
</reference>
<feature type="compositionally biased region" description="Basic and acidic residues" evidence="1">
    <location>
        <begin position="209"/>
        <end position="225"/>
    </location>
</feature>
<dbReference type="AlphaFoldDB" id="A0A154PMN6"/>
<evidence type="ECO:0000313" key="3">
    <source>
        <dbReference type="Proteomes" id="UP000076502"/>
    </source>
</evidence>
<organism evidence="2 3">
    <name type="scientific">Dufourea novaeangliae</name>
    <name type="common">Sweat bee</name>
    <dbReference type="NCBI Taxonomy" id="178035"/>
    <lineage>
        <taxon>Eukaryota</taxon>
        <taxon>Metazoa</taxon>
        <taxon>Ecdysozoa</taxon>
        <taxon>Arthropoda</taxon>
        <taxon>Hexapoda</taxon>
        <taxon>Insecta</taxon>
        <taxon>Pterygota</taxon>
        <taxon>Neoptera</taxon>
        <taxon>Endopterygota</taxon>
        <taxon>Hymenoptera</taxon>
        <taxon>Apocrita</taxon>
        <taxon>Aculeata</taxon>
        <taxon>Apoidea</taxon>
        <taxon>Anthophila</taxon>
        <taxon>Halictidae</taxon>
        <taxon>Rophitinae</taxon>
        <taxon>Dufourea</taxon>
    </lineage>
</organism>
<feature type="compositionally biased region" description="Basic and acidic residues" evidence="1">
    <location>
        <begin position="317"/>
        <end position="340"/>
    </location>
</feature>
<name>A0A154PMN6_DUFNO</name>
<feature type="region of interest" description="Disordered" evidence="1">
    <location>
        <begin position="370"/>
        <end position="421"/>
    </location>
</feature>
<feature type="compositionally biased region" description="Polar residues" evidence="1">
    <location>
        <begin position="254"/>
        <end position="268"/>
    </location>
</feature>
<feature type="compositionally biased region" description="Basic and acidic residues" evidence="1">
    <location>
        <begin position="171"/>
        <end position="184"/>
    </location>
</feature>
<dbReference type="EMBL" id="KQ434984">
    <property type="protein sequence ID" value="KZC13145.1"/>
    <property type="molecule type" value="Genomic_DNA"/>
</dbReference>
<feature type="compositionally biased region" description="Polar residues" evidence="1">
    <location>
        <begin position="298"/>
        <end position="308"/>
    </location>
</feature>
<keyword evidence="3" id="KW-1185">Reference proteome</keyword>
<evidence type="ECO:0000313" key="2">
    <source>
        <dbReference type="EMBL" id="KZC13145.1"/>
    </source>
</evidence>
<sequence>MVRGGRKENSERDRNGRHAVWKRRKEEGIRLDLISLVTDERREEKTVAELRQEHSGQSLSGIVPSIVVCALHPKHSMLELFALRSTCQSGDKRLHELARVTWGSDDANDATMCPHIDANWTDHEEGKQEGYKEDEDKMTGEEGGGRGGDALQYHVDLCTEVTEVRNVSSRLRTDVERESVEGWRSEGGGKGAVAKGSFEGLSAKVRGRSPRESEPWPREKEDEKAPGSNPAPHYPIIYYAKPEDNAEKEKEEWTSGTEPCCSSSSFATVLSRETPERERQSIEERREFPGIKDANADASHQNLINQRKNCVWVKAKKGSEKKKEGQGEAKLSHSRPRPELQADLQGAANLQAGQEWPFLFADARHRALKSLESTEKADREKSRSRIRSKEYGSDYFEHQTLQSASTDSTRRGKRLENSAADVDALPLREIDDLGLLEIDG</sequence>
<evidence type="ECO:0000256" key="1">
    <source>
        <dbReference type="SAM" id="MobiDB-lite"/>
    </source>
</evidence>
<feature type="compositionally biased region" description="Basic and acidic residues" evidence="1">
    <location>
        <begin position="241"/>
        <end position="253"/>
    </location>
</feature>
<dbReference type="Proteomes" id="UP000076502">
    <property type="component" value="Unassembled WGS sequence"/>
</dbReference>
<gene>
    <name evidence="2" type="ORF">WN55_05377</name>
</gene>
<feature type="compositionally biased region" description="Basic and acidic residues" evidence="1">
    <location>
        <begin position="273"/>
        <end position="290"/>
    </location>
</feature>
<feature type="compositionally biased region" description="Basic and acidic residues" evidence="1">
    <location>
        <begin position="123"/>
        <end position="144"/>
    </location>
</feature>